<reference evidence="1" key="1">
    <citation type="journal article" date="2021" name="Environ. Microbiol.">
        <title>Gene family expansions and transcriptome signatures uncover fungal adaptations to wood decay.</title>
        <authorList>
            <person name="Hage H."/>
            <person name="Miyauchi S."/>
            <person name="Viragh M."/>
            <person name="Drula E."/>
            <person name="Min B."/>
            <person name="Chaduli D."/>
            <person name="Navarro D."/>
            <person name="Favel A."/>
            <person name="Norest M."/>
            <person name="Lesage-Meessen L."/>
            <person name="Balint B."/>
            <person name="Merenyi Z."/>
            <person name="de Eugenio L."/>
            <person name="Morin E."/>
            <person name="Martinez A.T."/>
            <person name="Baldrian P."/>
            <person name="Stursova M."/>
            <person name="Martinez M.J."/>
            <person name="Novotny C."/>
            <person name="Magnuson J.K."/>
            <person name="Spatafora J.W."/>
            <person name="Maurice S."/>
            <person name="Pangilinan J."/>
            <person name="Andreopoulos W."/>
            <person name="LaButti K."/>
            <person name="Hundley H."/>
            <person name="Na H."/>
            <person name="Kuo A."/>
            <person name="Barry K."/>
            <person name="Lipzen A."/>
            <person name="Henrissat B."/>
            <person name="Riley R."/>
            <person name="Ahrendt S."/>
            <person name="Nagy L.G."/>
            <person name="Grigoriev I.V."/>
            <person name="Martin F."/>
            <person name="Rosso M.N."/>
        </authorList>
    </citation>
    <scope>NUCLEOTIDE SEQUENCE</scope>
    <source>
        <strain evidence="1">CBS 384.51</strain>
    </source>
</reference>
<keyword evidence="2" id="KW-1185">Reference proteome</keyword>
<sequence length="63" mass="6976">MSTSLPTLLILAFVLGAMVVSWMSTPKGPNQTLIRTAVLLTLGVCYLMWTVTYLAQVHPLERK</sequence>
<protein>
    <submittedName>
        <fullName evidence="1">ATPase, V0 complex, subunit E1/e2</fullName>
    </submittedName>
</protein>
<evidence type="ECO:0000313" key="2">
    <source>
        <dbReference type="Proteomes" id="UP001055072"/>
    </source>
</evidence>
<dbReference type="Proteomes" id="UP001055072">
    <property type="component" value="Unassembled WGS sequence"/>
</dbReference>
<comment type="caution">
    <text evidence="1">The sequence shown here is derived from an EMBL/GenBank/DDBJ whole genome shotgun (WGS) entry which is preliminary data.</text>
</comment>
<evidence type="ECO:0000313" key="1">
    <source>
        <dbReference type="EMBL" id="KAI0090308.1"/>
    </source>
</evidence>
<organism evidence="1 2">
    <name type="scientific">Irpex rosettiformis</name>
    <dbReference type="NCBI Taxonomy" id="378272"/>
    <lineage>
        <taxon>Eukaryota</taxon>
        <taxon>Fungi</taxon>
        <taxon>Dikarya</taxon>
        <taxon>Basidiomycota</taxon>
        <taxon>Agaricomycotina</taxon>
        <taxon>Agaricomycetes</taxon>
        <taxon>Polyporales</taxon>
        <taxon>Irpicaceae</taxon>
        <taxon>Irpex</taxon>
    </lineage>
</organism>
<proteinExistence type="predicted"/>
<accession>A0ACB8U7V5</accession>
<dbReference type="EMBL" id="MU274908">
    <property type="protein sequence ID" value="KAI0090308.1"/>
    <property type="molecule type" value="Genomic_DNA"/>
</dbReference>
<name>A0ACB8U7V5_9APHY</name>
<gene>
    <name evidence="1" type="ORF">BDY19DRAFT_887914</name>
</gene>